<evidence type="ECO:0000313" key="3">
    <source>
        <dbReference type="Proteomes" id="UP000247150"/>
    </source>
</evidence>
<name>A0A2V3A3P6_9BACI</name>
<accession>A0A2V3A3P6</accession>
<protein>
    <submittedName>
        <fullName evidence="2">Uncharacterized protein</fullName>
    </submittedName>
</protein>
<dbReference type="OrthoDB" id="9923757at2"/>
<comment type="caution">
    <text evidence="2">The sequence shown here is derived from an EMBL/GenBank/DDBJ whole genome shotgun (WGS) entry which is preliminary data.</text>
</comment>
<dbReference type="Proteomes" id="UP000247150">
    <property type="component" value="Unassembled WGS sequence"/>
</dbReference>
<reference evidence="2 3" key="1">
    <citation type="submission" date="2018-05" db="EMBL/GenBank/DDBJ databases">
        <title>Freshwater and sediment microbial communities from various areas in North America, analyzing microbe dynamics in response to fracking.</title>
        <authorList>
            <person name="Lamendella R."/>
        </authorList>
    </citation>
    <scope>NUCLEOTIDE SEQUENCE [LARGE SCALE GENOMIC DNA]</scope>
    <source>
        <strain evidence="2 3">15_TX</strain>
    </source>
</reference>
<gene>
    <name evidence="2" type="ORF">DFO73_102337</name>
</gene>
<sequence>MKKKNLVKTLSITGAIAAGLFIGGSTGFAEEKENSLTLSSQLQGENQVTIETEDGFDLQGTIHSQAESAFQTEGTSAEGSVNNSLTIKAVSKDHSTEGKADLQLTGDTDDTAAISGQADLKAQASLKESNVSVTGDEVSVQANGKSDASTAVSVSVENEEVTETVSNGSSAVNDAVTDAGAEVSGSADTEASSQMDVSLSGESNASIETNSALSAGFEAATEANVEAGQESESTNGIETTFRGTVKNDSIIADLKADEASLAINGLTEGGLKLEPKDNDKESSLNTKLQSNTEADLAAAISSSKELAATSASGNLSLTAEEKSELILNPDFYASENNEFTSSYEASLWAETSADTELALQKNLL</sequence>
<dbReference type="AlphaFoldDB" id="A0A2V3A3P6"/>
<feature type="region of interest" description="Disordered" evidence="1">
    <location>
        <begin position="137"/>
        <end position="204"/>
    </location>
</feature>
<evidence type="ECO:0000313" key="2">
    <source>
        <dbReference type="EMBL" id="PWW31341.1"/>
    </source>
</evidence>
<organism evidence="2 3">
    <name type="scientific">Cytobacillus oceanisediminis</name>
    <dbReference type="NCBI Taxonomy" id="665099"/>
    <lineage>
        <taxon>Bacteria</taxon>
        <taxon>Bacillati</taxon>
        <taxon>Bacillota</taxon>
        <taxon>Bacilli</taxon>
        <taxon>Bacillales</taxon>
        <taxon>Bacillaceae</taxon>
        <taxon>Cytobacillus</taxon>
    </lineage>
</organism>
<feature type="compositionally biased region" description="Polar residues" evidence="1">
    <location>
        <begin position="186"/>
        <end position="204"/>
    </location>
</feature>
<dbReference type="RefSeq" id="WP_110063871.1">
    <property type="nucleotide sequence ID" value="NZ_QGTW01000002.1"/>
</dbReference>
<evidence type="ECO:0000256" key="1">
    <source>
        <dbReference type="SAM" id="MobiDB-lite"/>
    </source>
</evidence>
<dbReference type="EMBL" id="QGTW01000002">
    <property type="protein sequence ID" value="PWW31341.1"/>
    <property type="molecule type" value="Genomic_DNA"/>
</dbReference>
<proteinExistence type="predicted"/>